<reference evidence="2 3" key="1">
    <citation type="submission" date="2019-06" db="EMBL/GenBank/DDBJ databases">
        <title>Enrichment of Autotrophic Halophilic Microorganisms from Red Sea Brine Pool Using Microbial Electrosynthesis System.</title>
        <authorList>
            <person name="Alqahtani M.F."/>
            <person name="Bajracharya S."/>
            <person name="Katuri K.P."/>
            <person name="Ali M."/>
            <person name="Saikaly P.E."/>
        </authorList>
    </citation>
    <scope>NUCLEOTIDE SEQUENCE [LARGE SCALE GENOMIC DNA]</scope>
    <source>
        <strain evidence="2">MES6</strain>
    </source>
</reference>
<dbReference type="RefSeq" id="WP_273248900.1">
    <property type="nucleotide sequence ID" value="NZ_VENJ01000006.1"/>
</dbReference>
<evidence type="ECO:0000256" key="1">
    <source>
        <dbReference type="SAM" id="SignalP"/>
    </source>
</evidence>
<dbReference type="AlphaFoldDB" id="A0A7C9L7I6"/>
<feature type="chain" id="PRO_5028873450" evidence="1">
    <location>
        <begin position="22"/>
        <end position="95"/>
    </location>
</feature>
<dbReference type="Proteomes" id="UP000483078">
    <property type="component" value="Unassembled WGS sequence"/>
</dbReference>
<feature type="signal peptide" evidence="1">
    <location>
        <begin position="1"/>
        <end position="21"/>
    </location>
</feature>
<organism evidence="2 3">
    <name type="scientific">Sediminimonas qiaohouensis</name>
    <dbReference type="NCBI Taxonomy" id="552061"/>
    <lineage>
        <taxon>Bacteria</taxon>
        <taxon>Pseudomonadati</taxon>
        <taxon>Pseudomonadota</taxon>
        <taxon>Alphaproteobacteria</taxon>
        <taxon>Rhodobacterales</taxon>
        <taxon>Roseobacteraceae</taxon>
        <taxon>Sediminimonas</taxon>
    </lineage>
</organism>
<gene>
    <name evidence="2" type="ORF">FH759_06330</name>
</gene>
<dbReference type="EMBL" id="VENJ01000006">
    <property type="protein sequence ID" value="MTJ04295.1"/>
    <property type="molecule type" value="Genomic_DNA"/>
</dbReference>
<keyword evidence="1" id="KW-0732">Signal</keyword>
<protein>
    <submittedName>
        <fullName evidence="2">Uncharacterized protein</fullName>
    </submittedName>
</protein>
<evidence type="ECO:0000313" key="3">
    <source>
        <dbReference type="Proteomes" id="UP000483078"/>
    </source>
</evidence>
<evidence type="ECO:0000313" key="2">
    <source>
        <dbReference type="EMBL" id="MTJ04295.1"/>
    </source>
</evidence>
<sequence length="95" mass="10269">MKPVKAIALAALLAAPQFVSAEASTPMPLTYEVFEEAIPHIDLETCPSEMAGDDRFCRAVVHHDAINVFAFLYDADSPAVAYRSYPADGLNAILD</sequence>
<comment type="caution">
    <text evidence="2">The sequence shown here is derived from an EMBL/GenBank/DDBJ whole genome shotgun (WGS) entry which is preliminary data.</text>
</comment>
<name>A0A7C9L7I6_9RHOB</name>
<proteinExistence type="predicted"/>
<accession>A0A7C9L7I6</accession>